<dbReference type="SUPFAM" id="SSF56112">
    <property type="entry name" value="Protein kinase-like (PK-like)"/>
    <property type="match status" value="1"/>
</dbReference>
<evidence type="ECO:0008006" key="4">
    <source>
        <dbReference type="Google" id="ProtNLM"/>
    </source>
</evidence>
<dbReference type="Proteomes" id="UP001152024">
    <property type="component" value="Unassembled WGS sequence"/>
</dbReference>
<reference evidence="2" key="1">
    <citation type="submission" date="2022-09" db="EMBL/GenBank/DDBJ databases">
        <title>Fusarium specimens isolated from Avocado Roots.</title>
        <authorList>
            <person name="Stajich J."/>
            <person name="Roper C."/>
            <person name="Heimlech-Rivalta G."/>
        </authorList>
    </citation>
    <scope>NUCLEOTIDE SEQUENCE</scope>
    <source>
        <strain evidence="2">CF00095</strain>
    </source>
</reference>
<dbReference type="InterPro" id="IPR052396">
    <property type="entry name" value="Meiotic_Drive_Suppr_Kinase"/>
</dbReference>
<gene>
    <name evidence="2" type="ORF">NW768_009724</name>
</gene>
<accession>A0ABQ8R245</accession>
<dbReference type="PANTHER" id="PTHR37171">
    <property type="entry name" value="SERINE/THREONINE-PROTEIN KINASE YRZF-RELATED"/>
    <property type="match status" value="1"/>
</dbReference>
<evidence type="ECO:0000256" key="1">
    <source>
        <dbReference type="SAM" id="MobiDB-lite"/>
    </source>
</evidence>
<organism evidence="2 3">
    <name type="scientific">Fusarium equiseti</name>
    <name type="common">Fusarium scirpi</name>
    <dbReference type="NCBI Taxonomy" id="61235"/>
    <lineage>
        <taxon>Eukaryota</taxon>
        <taxon>Fungi</taxon>
        <taxon>Dikarya</taxon>
        <taxon>Ascomycota</taxon>
        <taxon>Pezizomycotina</taxon>
        <taxon>Sordariomycetes</taxon>
        <taxon>Hypocreomycetidae</taxon>
        <taxon>Hypocreales</taxon>
        <taxon>Nectriaceae</taxon>
        <taxon>Fusarium</taxon>
        <taxon>Fusarium incarnatum-equiseti species complex</taxon>
    </lineage>
</organism>
<name>A0ABQ8R245_FUSEQ</name>
<evidence type="ECO:0000313" key="3">
    <source>
        <dbReference type="Proteomes" id="UP001152024"/>
    </source>
</evidence>
<protein>
    <recommendedName>
        <fullName evidence="4">Protein kinase domain-containing protein</fullName>
    </recommendedName>
</protein>
<dbReference type="PANTHER" id="PTHR37171:SF1">
    <property type="entry name" value="SERINE_THREONINE-PROTEIN KINASE YRZF-RELATED"/>
    <property type="match status" value="1"/>
</dbReference>
<dbReference type="EMBL" id="JAOQBH010000017">
    <property type="protein sequence ID" value="KAJ4123196.1"/>
    <property type="molecule type" value="Genomic_DNA"/>
</dbReference>
<keyword evidence="3" id="KW-1185">Reference proteome</keyword>
<feature type="region of interest" description="Disordered" evidence="1">
    <location>
        <begin position="1"/>
        <end position="51"/>
    </location>
</feature>
<dbReference type="InterPro" id="IPR011009">
    <property type="entry name" value="Kinase-like_dom_sf"/>
</dbReference>
<sequence length="315" mass="36121">MSESLPSSCPFDDPKVSEPAWKPPFEVMPLPPPLNEQTSEPAWKPPFEIMPLPPPLDEETSALLTASKPPPPWPPFNIADLLPKPPPPRDVEFRFGTRTIKAVGAPPQYIHKNVLRLKIRHNFYDRLVQSFFSTVSRFTGSILRNKFPEWFLPDRIVLKSEKDNWEEEFNNEIVAYNKLRPIQGDTIPRFYGCTNCNNRRTIVLSDVGGFCLNDAEGAVLSREDLEPLFYQSLRSLNAYGVEHDDIKLDNYMLVTDNGRDKVVILDLEKVEFGKTDETLVRAADSVTDWLMRQYESHLKDMKSRGILLPSRPVRL</sequence>
<proteinExistence type="predicted"/>
<evidence type="ECO:0000313" key="2">
    <source>
        <dbReference type="EMBL" id="KAJ4123196.1"/>
    </source>
</evidence>
<comment type="caution">
    <text evidence="2">The sequence shown here is derived from an EMBL/GenBank/DDBJ whole genome shotgun (WGS) entry which is preliminary data.</text>
</comment>